<dbReference type="Pfam" id="PF04616">
    <property type="entry name" value="Glyco_hydro_43"/>
    <property type="match status" value="1"/>
</dbReference>
<keyword evidence="4" id="KW-0119">Carbohydrate metabolism</keyword>
<keyword evidence="3 8" id="KW-0378">Hydrolase</keyword>
<dbReference type="RefSeq" id="WP_184086102.1">
    <property type="nucleotide sequence ID" value="NZ_JACIJF010000003.1"/>
</dbReference>
<evidence type="ECO:0000256" key="1">
    <source>
        <dbReference type="ARBA" id="ARBA00009865"/>
    </source>
</evidence>
<accession>A0A840YEA2</accession>
<feature type="chain" id="PRO_5033004924" evidence="9">
    <location>
        <begin position="23"/>
        <end position="310"/>
    </location>
</feature>
<name>A0A840YEA2_9SPHN</name>
<dbReference type="Gene3D" id="2.115.10.20">
    <property type="entry name" value="Glycosyl hydrolase domain, family 43"/>
    <property type="match status" value="1"/>
</dbReference>
<evidence type="ECO:0000256" key="9">
    <source>
        <dbReference type="SAM" id="SignalP"/>
    </source>
</evidence>
<evidence type="ECO:0000256" key="5">
    <source>
        <dbReference type="ARBA" id="ARBA00023295"/>
    </source>
</evidence>
<dbReference type="InterPro" id="IPR052176">
    <property type="entry name" value="Glycosyl_Hydrlase_43_Enz"/>
</dbReference>
<feature type="signal peptide" evidence="9">
    <location>
        <begin position="1"/>
        <end position="22"/>
    </location>
</feature>
<evidence type="ECO:0000256" key="8">
    <source>
        <dbReference type="RuleBase" id="RU361187"/>
    </source>
</evidence>
<dbReference type="EMBL" id="JACIJF010000003">
    <property type="protein sequence ID" value="MBB5710309.1"/>
    <property type="molecule type" value="Genomic_DNA"/>
</dbReference>
<feature type="site" description="Important for catalytic activity, responsible for pKa modulation of the active site Glu and correct orientation of both the proton donor and substrate" evidence="7">
    <location>
        <position position="150"/>
    </location>
</feature>
<keyword evidence="2" id="KW-0624">Polysaccharide degradation</keyword>
<evidence type="ECO:0000256" key="6">
    <source>
        <dbReference type="PIRSR" id="PIRSR606710-1"/>
    </source>
</evidence>
<dbReference type="InterPro" id="IPR023296">
    <property type="entry name" value="Glyco_hydro_beta-prop_sf"/>
</dbReference>
<comment type="caution">
    <text evidence="10">The sequence shown here is derived from an EMBL/GenBank/DDBJ whole genome shotgun (WGS) entry which is preliminary data.</text>
</comment>
<sequence length="310" mass="34227">MRRPLRAAGLLTLALLTVLPSAALGQARSLFAGADPDIEVADGRYWIYPTGGEGLSPWSSTDMAQWTRGDPLIRLKDIPWVRNDRAPIHFLWAPDMVQAKGGWFFYYSVGPQNPTPSRIGVAVCKGPAGPCTDSGRPLVNDGGKGFEAIDPQVFVDPKTQTPYLYAGGSAGAKLRAWTLKPDMVTIDREVPVETPPNFTEGAFMHYRSGVYYLSYSAGQWNHANYQVHYAVALSPTGPWRYGGALLQADKKFKGPGHHSFFQDPKDGAWYIVYHRWENVPGNGPYDGQRRVAIQKISYRADGAILPIKMN</sequence>
<dbReference type="PANTHER" id="PTHR43772:SF2">
    <property type="entry name" value="PUTATIVE (AFU_ORTHOLOGUE AFUA_2G04480)-RELATED"/>
    <property type="match status" value="1"/>
</dbReference>
<dbReference type="SUPFAM" id="SSF75005">
    <property type="entry name" value="Arabinanase/levansucrase/invertase"/>
    <property type="match status" value="1"/>
</dbReference>
<evidence type="ECO:0000256" key="4">
    <source>
        <dbReference type="ARBA" id="ARBA00023277"/>
    </source>
</evidence>
<dbReference type="InterPro" id="IPR006710">
    <property type="entry name" value="Glyco_hydro_43"/>
</dbReference>
<gene>
    <name evidence="10" type="ORF">FHT02_001537</name>
</gene>
<keyword evidence="2" id="KW-0858">Xylan degradation</keyword>
<dbReference type="GO" id="GO:0004553">
    <property type="term" value="F:hydrolase activity, hydrolyzing O-glycosyl compounds"/>
    <property type="evidence" value="ECO:0007669"/>
    <property type="project" value="InterPro"/>
</dbReference>
<evidence type="ECO:0000256" key="7">
    <source>
        <dbReference type="PIRSR" id="PIRSR606710-2"/>
    </source>
</evidence>
<evidence type="ECO:0000313" key="11">
    <source>
        <dbReference type="Proteomes" id="UP000527143"/>
    </source>
</evidence>
<evidence type="ECO:0000256" key="3">
    <source>
        <dbReference type="ARBA" id="ARBA00022801"/>
    </source>
</evidence>
<dbReference type="Proteomes" id="UP000527143">
    <property type="component" value="Unassembled WGS sequence"/>
</dbReference>
<organism evidence="10 11">
    <name type="scientific">Sphingomonas xinjiangensis</name>
    <dbReference type="NCBI Taxonomy" id="643568"/>
    <lineage>
        <taxon>Bacteria</taxon>
        <taxon>Pseudomonadati</taxon>
        <taxon>Pseudomonadota</taxon>
        <taxon>Alphaproteobacteria</taxon>
        <taxon>Sphingomonadales</taxon>
        <taxon>Sphingomonadaceae</taxon>
        <taxon>Sphingomonas</taxon>
    </lineage>
</organism>
<keyword evidence="11" id="KW-1185">Reference proteome</keyword>
<protein>
    <submittedName>
        <fullName evidence="10">Beta-xylosidase</fullName>
    </submittedName>
</protein>
<comment type="similarity">
    <text evidence="1 8">Belongs to the glycosyl hydrolase 43 family.</text>
</comment>
<keyword evidence="9" id="KW-0732">Signal</keyword>
<feature type="active site" description="Proton acceptor" evidence="6">
    <location>
        <position position="35"/>
    </location>
</feature>
<evidence type="ECO:0000256" key="2">
    <source>
        <dbReference type="ARBA" id="ARBA00022651"/>
    </source>
</evidence>
<dbReference type="AlphaFoldDB" id="A0A840YEA2"/>
<dbReference type="PANTHER" id="PTHR43772">
    <property type="entry name" value="ENDO-1,4-BETA-XYLANASE"/>
    <property type="match status" value="1"/>
</dbReference>
<dbReference type="GO" id="GO:0045493">
    <property type="term" value="P:xylan catabolic process"/>
    <property type="evidence" value="ECO:0007669"/>
    <property type="project" value="UniProtKB-KW"/>
</dbReference>
<keyword evidence="5 8" id="KW-0326">Glycosidase</keyword>
<feature type="active site" description="Proton donor" evidence="6">
    <location>
        <position position="200"/>
    </location>
</feature>
<evidence type="ECO:0000313" key="10">
    <source>
        <dbReference type="EMBL" id="MBB5710309.1"/>
    </source>
</evidence>
<proteinExistence type="inferred from homology"/>
<reference evidence="10 11" key="1">
    <citation type="submission" date="2020-08" db="EMBL/GenBank/DDBJ databases">
        <title>Genomic Encyclopedia of Type Strains, Phase IV (KMG-IV): sequencing the most valuable type-strain genomes for metagenomic binning, comparative biology and taxonomic classification.</title>
        <authorList>
            <person name="Goeker M."/>
        </authorList>
    </citation>
    <scope>NUCLEOTIDE SEQUENCE [LARGE SCALE GENOMIC DNA]</scope>
    <source>
        <strain evidence="10 11">DSM 26736</strain>
    </source>
</reference>